<reference evidence="10" key="2">
    <citation type="journal article" date="2023" name="IMA Fungus">
        <title>Comparative genomic study of the Penicillium genus elucidates a diverse pangenome and 15 lateral gene transfer events.</title>
        <authorList>
            <person name="Petersen C."/>
            <person name="Sorensen T."/>
            <person name="Nielsen M.R."/>
            <person name="Sondergaard T.E."/>
            <person name="Sorensen J.L."/>
            <person name="Fitzpatrick D.A."/>
            <person name="Frisvad J.C."/>
            <person name="Nielsen K.L."/>
        </authorList>
    </citation>
    <scope>NUCLEOTIDE SEQUENCE</scope>
    <source>
        <strain evidence="10">IBT 30728</strain>
    </source>
</reference>
<keyword evidence="11" id="KW-1185">Reference proteome</keyword>
<dbReference type="AlphaFoldDB" id="A0A9W9WKH5"/>
<dbReference type="InterPro" id="IPR009542">
    <property type="entry name" value="Spc1/SPCS1"/>
</dbReference>
<dbReference type="Pfam" id="PF06645">
    <property type="entry name" value="SPC12"/>
    <property type="match status" value="1"/>
</dbReference>
<proteinExistence type="inferred from homology"/>
<protein>
    <recommendedName>
        <fullName evidence="3">Signal peptidase complex subunit 1</fullName>
    </recommendedName>
</protein>
<sequence length="83" mass="9182">MDDILRPLQDAFEGQIIISFLTGYIYKDIHLTLWTGLAGTLFTALVVVPPWPFYNRHPEKWVGGLATRTTGSHGVVVDGVKVA</sequence>
<comment type="caution">
    <text evidence="10">The sequence shown here is derived from an EMBL/GenBank/DDBJ whole genome shotgun (WGS) entry which is preliminary data.</text>
</comment>
<feature type="transmembrane region" description="Helical" evidence="9">
    <location>
        <begin position="31"/>
        <end position="51"/>
    </location>
</feature>
<keyword evidence="6 9" id="KW-1133">Transmembrane helix</keyword>
<dbReference type="GeneID" id="81629302"/>
<name>A0A9W9WKH5_9EURO</name>
<organism evidence="10 11">
    <name type="scientific">Penicillium diatomitis</name>
    <dbReference type="NCBI Taxonomy" id="2819901"/>
    <lineage>
        <taxon>Eukaryota</taxon>
        <taxon>Fungi</taxon>
        <taxon>Dikarya</taxon>
        <taxon>Ascomycota</taxon>
        <taxon>Pezizomycotina</taxon>
        <taxon>Eurotiomycetes</taxon>
        <taxon>Eurotiomycetidae</taxon>
        <taxon>Eurotiales</taxon>
        <taxon>Aspergillaceae</taxon>
        <taxon>Penicillium</taxon>
    </lineage>
</organism>
<evidence type="ECO:0000256" key="2">
    <source>
        <dbReference type="ARBA" id="ARBA00005245"/>
    </source>
</evidence>
<keyword evidence="5" id="KW-0256">Endoplasmic reticulum</keyword>
<evidence type="ECO:0000256" key="6">
    <source>
        <dbReference type="ARBA" id="ARBA00022989"/>
    </source>
</evidence>
<evidence type="ECO:0000256" key="4">
    <source>
        <dbReference type="ARBA" id="ARBA00022692"/>
    </source>
</evidence>
<reference evidence="10" key="1">
    <citation type="submission" date="2022-12" db="EMBL/GenBank/DDBJ databases">
        <authorList>
            <person name="Petersen C."/>
        </authorList>
    </citation>
    <scope>NUCLEOTIDE SEQUENCE</scope>
    <source>
        <strain evidence="10">IBT 30728</strain>
    </source>
</reference>
<accession>A0A9W9WKH5</accession>
<evidence type="ECO:0000256" key="5">
    <source>
        <dbReference type="ARBA" id="ARBA00022824"/>
    </source>
</evidence>
<dbReference type="EMBL" id="JAPWDQ010000018">
    <property type="protein sequence ID" value="KAJ5466728.1"/>
    <property type="molecule type" value="Genomic_DNA"/>
</dbReference>
<evidence type="ECO:0000256" key="9">
    <source>
        <dbReference type="SAM" id="Phobius"/>
    </source>
</evidence>
<evidence type="ECO:0000313" key="10">
    <source>
        <dbReference type="EMBL" id="KAJ5466728.1"/>
    </source>
</evidence>
<comment type="function">
    <text evidence="8">Component of the signal peptidase complex (SPC) which catalyzes the cleavage of N-terminal signal sequences from nascent proteins as they are translocated into the lumen of the endoplasmic reticulum. Dispensable for SPC enzymatic activity.</text>
</comment>
<comment type="subcellular location">
    <subcellularLocation>
        <location evidence="1">Endoplasmic reticulum membrane</location>
        <topology evidence="1">Multi-pass membrane protein</topology>
    </subcellularLocation>
</comment>
<dbReference type="PANTHER" id="PTHR13202">
    <property type="entry name" value="MICROSOMAL SIGNAL PEPTIDASE 12 KDA SUBUNIT"/>
    <property type="match status" value="1"/>
</dbReference>
<evidence type="ECO:0000256" key="1">
    <source>
        <dbReference type="ARBA" id="ARBA00004477"/>
    </source>
</evidence>
<evidence type="ECO:0000256" key="7">
    <source>
        <dbReference type="ARBA" id="ARBA00023136"/>
    </source>
</evidence>
<dbReference type="GO" id="GO:0006465">
    <property type="term" value="P:signal peptide processing"/>
    <property type="evidence" value="ECO:0007669"/>
    <property type="project" value="InterPro"/>
</dbReference>
<evidence type="ECO:0000256" key="3">
    <source>
        <dbReference type="ARBA" id="ARBA00017059"/>
    </source>
</evidence>
<dbReference type="Proteomes" id="UP001148312">
    <property type="component" value="Unassembled WGS sequence"/>
</dbReference>
<dbReference type="PANTHER" id="PTHR13202:SF0">
    <property type="entry name" value="SIGNAL PEPTIDASE COMPLEX SUBUNIT 1"/>
    <property type="match status" value="1"/>
</dbReference>
<keyword evidence="4 9" id="KW-0812">Transmembrane</keyword>
<comment type="similarity">
    <text evidence="2">Belongs to the SPCS1 family.</text>
</comment>
<dbReference type="GO" id="GO:0045047">
    <property type="term" value="P:protein targeting to ER"/>
    <property type="evidence" value="ECO:0007669"/>
    <property type="project" value="TreeGrafter"/>
</dbReference>
<dbReference type="RefSeq" id="XP_056785774.1">
    <property type="nucleotide sequence ID" value="XM_056939052.1"/>
</dbReference>
<gene>
    <name evidence="10" type="ORF">N7539_009457</name>
</gene>
<evidence type="ECO:0000256" key="8">
    <source>
        <dbReference type="ARBA" id="ARBA00045204"/>
    </source>
</evidence>
<dbReference type="GO" id="GO:0005787">
    <property type="term" value="C:signal peptidase complex"/>
    <property type="evidence" value="ECO:0007669"/>
    <property type="project" value="InterPro"/>
</dbReference>
<evidence type="ECO:0000313" key="11">
    <source>
        <dbReference type="Proteomes" id="UP001148312"/>
    </source>
</evidence>
<keyword evidence="7 9" id="KW-0472">Membrane</keyword>